<organism evidence="1 2">
    <name type="scientific">Panicum virgatum</name>
    <name type="common">Blackwell switchgrass</name>
    <dbReference type="NCBI Taxonomy" id="38727"/>
    <lineage>
        <taxon>Eukaryota</taxon>
        <taxon>Viridiplantae</taxon>
        <taxon>Streptophyta</taxon>
        <taxon>Embryophyta</taxon>
        <taxon>Tracheophyta</taxon>
        <taxon>Spermatophyta</taxon>
        <taxon>Magnoliopsida</taxon>
        <taxon>Liliopsida</taxon>
        <taxon>Poales</taxon>
        <taxon>Poaceae</taxon>
        <taxon>PACMAD clade</taxon>
        <taxon>Panicoideae</taxon>
        <taxon>Panicodae</taxon>
        <taxon>Paniceae</taxon>
        <taxon>Panicinae</taxon>
        <taxon>Panicum</taxon>
        <taxon>Panicum sect. Hiantes</taxon>
    </lineage>
</organism>
<sequence>MPRGAEKKEKHAPSFSSPLLGQIMIKIQCGSSACFFSVQRIREENRERQILVPSKLCTLTGLVLLGVRGWAACMAGPAVLGSWSWPWPPCDERCRSQTMLVIGGLTGRGQQTIGSAWLPIGFTWIRSHLIWG</sequence>
<dbReference type="AlphaFoldDB" id="A0A8T0MJZ3"/>
<protein>
    <submittedName>
        <fullName evidence="1">Uncharacterized protein</fullName>
    </submittedName>
</protein>
<comment type="caution">
    <text evidence="1">The sequence shown here is derived from an EMBL/GenBank/DDBJ whole genome shotgun (WGS) entry which is preliminary data.</text>
</comment>
<name>A0A8T0MJZ3_PANVG</name>
<dbReference type="EMBL" id="CM029054">
    <property type="protein sequence ID" value="KAG2537600.1"/>
    <property type="molecule type" value="Genomic_DNA"/>
</dbReference>
<evidence type="ECO:0000313" key="2">
    <source>
        <dbReference type="Proteomes" id="UP000823388"/>
    </source>
</evidence>
<dbReference type="Proteomes" id="UP000823388">
    <property type="component" value="Chromosome 9N"/>
</dbReference>
<keyword evidence="2" id="KW-1185">Reference proteome</keyword>
<accession>A0A8T0MJZ3</accession>
<gene>
    <name evidence="1" type="ORF">PVAP13_9NG309900</name>
</gene>
<proteinExistence type="predicted"/>
<reference evidence="1" key="1">
    <citation type="submission" date="2020-05" db="EMBL/GenBank/DDBJ databases">
        <title>WGS assembly of Panicum virgatum.</title>
        <authorList>
            <person name="Lovell J.T."/>
            <person name="Jenkins J."/>
            <person name="Shu S."/>
            <person name="Juenger T.E."/>
            <person name="Schmutz J."/>
        </authorList>
    </citation>
    <scope>NUCLEOTIDE SEQUENCE</scope>
    <source>
        <strain evidence="1">AP13</strain>
    </source>
</reference>
<evidence type="ECO:0000313" key="1">
    <source>
        <dbReference type="EMBL" id="KAG2537600.1"/>
    </source>
</evidence>